<keyword evidence="13 18" id="KW-0472">Membrane</keyword>
<feature type="domain" description="Response regulatory" evidence="20">
    <location>
        <begin position="849"/>
        <end position="966"/>
    </location>
</feature>
<dbReference type="GO" id="GO:0000155">
    <property type="term" value="F:phosphorelay sensor kinase activity"/>
    <property type="evidence" value="ECO:0007669"/>
    <property type="project" value="InterPro"/>
</dbReference>
<evidence type="ECO:0000259" key="20">
    <source>
        <dbReference type="PROSITE" id="PS50110"/>
    </source>
</evidence>
<evidence type="ECO:0000256" key="4">
    <source>
        <dbReference type="ARBA" id="ARBA00022475"/>
    </source>
</evidence>
<dbReference type="InterPro" id="IPR035965">
    <property type="entry name" value="PAS-like_dom_sf"/>
</dbReference>
<dbReference type="InterPro" id="IPR003661">
    <property type="entry name" value="HisK_dim/P_dom"/>
</dbReference>
<dbReference type="PANTHER" id="PTHR45339:SF1">
    <property type="entry name" value="HYBRID SIGNAL TRANSDUCTION HISTIDINE KINASE J"/>
    <property type="match status" value="1"/>
</dbReference>
<dbReference type="SUPFAM" id="SSF55874">
    <property type="entry name" value="ATPase domain of HSP90 chaperone/DNA topoisomerase II/histidine kinase"/>
    <property type="match status" value="1"/>
</dbReference>
<feature type="domain" description="PAS" evidence="21">
    <location>
        <begin position="328"/>
        <end position="374"/>
    </location>
</feature>
<dbReference type="CDD" id="cd12914">
    <property type="entry name" value="PDC1_DGC_like"/>
    <property type="match status" value="1"/>
</dbReference>
<feature type="modified residue" description="4-aspartylphosphate" evidence="17">
    <location>
        <position position="757"/>
    </location>
</feature>
<keyword evidence="11 18" id="KW-1133">Transmembrane helix</keyword>
<dbReference type="eggNOG" id="COG0642">
    <property type="taxonomic scope" value="Bacteria"/>
</dbReference>
<dbReference type="EC" id="2.7.13.3" evidence="3"/>
<dbReference type="Gene3D" id="1.20.120.160">
    <property type="entry name" value="HPT domain"/>
    <property type="match status" value="1"/>
</dbReference>
<feature type="domain" description="Response regulatory" evidence="20">
    <location>
        <begin position="703"/>
        <end position="824"/>
    </location>
</feature>
<dbReference type="InterPro" id="IPR011006">
    <property type="entry name" value="CheY-like_superfamily"/>
</dbReference>
<dbReference type="InterPro" id="IPR003594">
    <property type="entry name" value="HATPase_dom"/>
</dbReference>
<dbReference type="InterPro" id="IPR000700">
    <property type="entry name" value="PAS-assoc_C"/>
</dbReference>
<dbReference type="SMART" id="SM00091">
    <property type="entry name" value="PAS"/>
    <property type="match status" value="1"/>
</dbReference>
<evidence type="ECO:0000259" key="22">
    <source>
        <dbReference type="PROSITE" id="PS50113"/>
    </source>
</evidence>
<dbReference type="FunFam" id="3.30.565.10:FF:000010">
    <property type="entry name" value="Sensor histidine kinase RcsC"/>
    <property type="match status" value="1"/>
</dbReference>
<dbReference type="CDD" id="cd00156">
    <property type="entry name" value="REC"/>
    <property type="match status" value="1"/>
</dbReference>
<evidence type="ECO:0000256" key="7">
    <source>
        <dbReference type="ARBA" id="ARBA00022692"/>
    </source>
</evidence>
<dbReference type="GO" id="GO:0005886">
    <property type="term" value="C:plasma membrane"/>
    <property type="evidence" value="ECO:0007669"/>
    <property type="project" value="UniProtKB-SubCell"/>
</dbReference>
<comment type="subcellular location">
    <subcellularLocation>
        <location evidence="2">Cell membrane</location>
        <topology evidence="2">Multi-pass membrane protein</topology>
    </subcellularLocation>
</comment>
<dbReference type="AlphaFoldDB" id="S9TYF2"/>
<comment type="subunit">
    <text evidence="14">At low DSF concentrations, interacts with RpfF.</text>
</comment>
<dbReference type="Gene3D" id="3.30.450.20">
    <property type="entry name" value="PAS domain"/>
    <property type="match status" value="3"/>
</dbReference>
<feature type="domain" description="Histidine kinase" evidence="19">
    <location>
        <begin position="464"/>
        <end position="685"/>
    </location>
</feature>
<dbReference type="InterPro" id="IPR008207">
    <property type="entry name" value="Sig_transdc_His_kin_Hpt_dom"/>
</dbReference>
<reference evidence="24 25" key="1">
    <citation type="submission" date="2013-04" db="EMBL/GenBank/DDBJ databases">
        <authorList>
            <person name="Kuznetsov B."/>
            <person name="Ivanovsky R."/>
        </authorList>
    </citation>
    <scope>NUCLEOTIDE SEQUENCE [LARGE SCALE GENOMIC DNA]</scope>
    <source>
        <strain evidence="24 25">MGU-K5</strain>
    </source>
</reference>
<dbReference type="InterPro" id="IPR004358">
    <property type="entry name" value="Sig_transdc_His_kin-like_C"/>
</dbReference>
<dbReference type="Gene3D" id="3.30.565.10">
    <property type="entry name" value="Histidine kinase-like ATPase, C-terminal domain"/>
    <property type="match status" value="1"/>
</dbReference>
<evidence type="ECO:0000256" key="8">
    <source>
        <dbReference type="ARBA" id="ARBA00022741"/>
    </source>
</evidence>
<dbReference type="Pfam" id="PF02518">
    <property type="entry name" value="HATPase_c"/>
    <property type="match status" value="1"/>
</dbReference>
<evidence type="ECO:0000256" key="10">
    <source>
        <dbReference type="ARBA" id="ARBA00022840"/>
    </source>
</evidence>
<dbReference type="PROSITE" id="PS50894">
    <property type="entry name" value="HPT"/>
    <property type="match status" value="1"/>
</dbReference>
<dbReference type="SUPFAM" id="SSF47226">
    <property type="entry name" value="Histidine-containing phosphotransfer domain, HPT domain"/>
    <property type="match status" value="1"/>
</dbReference>
<dbReference type="InterPro" id="IPR005467">
    <property type="entry name" value="His_kinase_dom"/>
</dbReference>
<dbReference type="OrthoDB" id="9813151at2"/>
<dbReference type="Gene3D" id="1.10.287.130">
    <property type="match status" value="1"/>
</dbReference>
<dbReference type="SUPFAM" id="SSF47384">
    <property type="entry name" value="Homodimeric domain of signal transducing histidine kinase"/>
    <property type="match status" value="1"/>
</dbReference>
<evidence type="ECO:0000256" key="1">
    <source>
        <dbReference type="ARBA" id="ARBA00000085"/>
    </source>
</evidence>
<evidence type="ECO:0000256" key="15">
    <source>
        <dbReference type="ARBA" id="ARBA00068150"/>
    </source>
</evidence>
<comment type="catalytic activity">
    <reaction evidence="1">
        <text>ATP + protein L-histidine = ADP + protein N-phospho-L-histidine.</text>
        <dbReference type="EC" id="2.7.13.3"/>
    </reaction>
</comment>
<evidence type="ECO:0000259" key="21">
    <source>
        <dbReference type="PROSITE" id="PS50112"/>
    </source>
</evidence>
<evidence type="ECO:0000259" key="23">
    <source>
        <dbReference type="PROSITE" id="PS50894"/>
    </source>
</evidence>
<dbReference type="Pfam" id="PF01627">
    <property type="entry name" value="Hpt"/>
    <property type="match status" value="1"/>
</dbReference>
<evidence type="ECO:0000256" key="17">
    <source>
        <dbReference type="PROSITE-ProRule" id="PRU00169"/>
    </source>
</evidence>
<evidence type="ECO:0000256" key="12">
    <source>
        <dbReference type="ARBA" id="ARBA00023012"/>
    </source>
</evidence>
<dbReference type="CDD" id="cd00130">
    <property type="entry name" value="PAS"/>
    <property type="match status" value="1"/>
</dbReference>
<dbReference type="SMART" id="SM00448">
    <property type="entry name" value="REC"/>
    <property type="match status" value="2"/>
</dbReference>
<dbReference type="PROSITE" id="PS50110">
    <property type="entry name" value="RESPONSE_REGULATORY"/>
    <property type="match status" value="2"/>
</dbReference>
<dbReference type="NCBIfam" id="TIGR00229">
    <property type="entry name" value="sensory_box"/>
    <property type="match status" value="1"/>
</dbReference>
<dbReference type="Pfam" id="PF13426">
    <property type="entry name" value="PAS_9"/>
    <property type="match status" value="1"/>
</dbReference>
<feature type="transmembrane region" description="Helical" evidence="18">
    <location>
        <begin position="20"/>
        <end position="41"/>
    </location>
</feature>
<keyword evidence="8" id="KW-0547">Nucleotide-binding</keyword>
<keyword evidence="9" id="KW-0418">Kinase</keyword>
<evidence type="ECO:0000256" key="18">
    <source>
        <dbReference type="SAM" id="Phobius"/>
    </source>
</evidence>
<evidence type="ECO:0000256" key="5">
    <source>
        <dbReference type="ARBA" id="ARBA00022553"/>
    </source>
</evidence>
<feature type="modified residue" description="Phosphohistidine" evidence="16">
    <location>
        <position position="1033"/>
    </location>
</feature>
<dbReference type="SMART" id="SM00388">
    <property type="entry name" value="HisKA"/>
    <property type="match status" value="1"/>
</dbReference>
<keyword evidence="5 17" id="KW-0597">Phosphoprotein</keyword>
<accession>S9TYF2</accession>
<keyword evidence="10" id="KW-0067">ATP-binding</keyword>
<comment type="caution">
    <text evidence="24">The sequence shown here is derived from an EMBL/GenBank/DDBJ whole genome shotgun (WGS) entry which is preliminary data.</text>
</comment>
<dbReference type="Proteomes" id="UP000015350">
    <property type="component" value="Unassembled WGS sequence"/>
</dbReference>
<keyword evidence="12" id="KW-0902">Two-component regulatory system</keyword>
<dbReference type="CDD" id="cd16922">
    <property type="entry name" value="HATPase_EvgS-ArcB-TorS-like"/>
    <property type="match status" value="1"/>
</dbReference>
<dbReference type="SMART" id="SM00086">
    <property type="entry name" value="PAC"/>
    <property type="match status" value="1"/>
</dbReference>
<dbReference type="SMART" id="SM00387">
    <property type="entry name" value="HATPase_c"/>
    <property type="match status" value="1"/>
</dbReference>
<evidence type="ECO:0000256" key="13">
    <source>
        <dbReference type="ARBA" id="ARBA00023136"/>
    </source>
</evidence>
<evidence type="ECO:0000313" key="24">
    <source>
        <dbReference type="EMBL" id="EPY03375.1"/>
    </source>
</evidence>
<dbReference type="STRING" id="1316936.K678_00896"/>
<dbReference type="PROSITE" id="PS50109">
    <property type="entry name" value="HIS_KIN"/>
    <property type="match status" value="1"/>
</dbReference>
<feature type="transmembrane region" description="Helical" evidence="18">
    <location>
        <begin position="300"/>
        <end position="321"/>
    </location>
</feature>
<evidence type="ECO:0000313" key="25">
    <source>
        <dbReference type="Proteomes" id="UP000015350"/>
    </source>
</evidence>
<dbReference type="InterPro" id="IPR001789">
    <property type="entry name" value="Sig_transdc_resp-reg_receiver"/>
</dbReference>
<keyword evidence="6" id="KW-0808">Transferase</keyword>
<gene>
    <name evidence="24" type="ORF">K678_00896</name>
</gene>
<dbReference type="Gene3D" id="3.40.50.2300">
    <property type="match status" value="2"/>
</dbReference>
<dbReference type="SUPFAM" id="SSF52172">
    <property type="entry name" value="CheY-like"/>
    <property type="match status" value="2"/>
</dbReference>
<dbReference type="InterPro" id="IPR036097">
    <property type="entry name" value="HisK_dim/P_sf"/>
</dbReference>
<dbReference type="FunFam" id="1.10.287.130:FF:000002">
    <property type="entry name" value="Two-component osmosensing histidine kinase"/>
    <property type="match status" value="1"/>
</dbReference>
<organism evidence="24 25">
    <name type="scientific">Magnetospirillum fulvum MGU-K5</name>
    <dbReference type="NCBI Taxonomy" id="1316936"/>
    <lineage>
        <taxon>Bacteria</taxon>
        <taxon>Pseudomonadati</taxon>
        <taxon>Pseudomonadota</taxon>
        <taxon>Alphaproteobacteria</taxon>
        <taxon>Rhodospirillales</taxon>
        <taxon>Rhodospirillaceae</taxon>
        <taxon>Magnetospirillum</taxon>
    </lineage>
</organism>
<evidence type="ECO:0000256" key="16">
    <source>
        <dbReference type="PROSITE-ProRule" id="PRU00110"/>
    </source>
</evidence>
<dbReference type="SUPFAM" id="SSF55785">
    <property type="entry name" value="PYP-like sensor domain (PAS domain)"/>
    <property type="match status" value="1"/>
</dbReference>
<name>S9TYF2_MAGFU</name>
<dbReference type="PROSITE" id="PS50112">
    <property type="entry name" value="PAS"/>
    <property type="match status" value="1"/>
</dbReference>
<dbReference type="GO" id="GO:0005524">
    <property type="term" value="F:ATP binding"/>
    <property type="evidence" value="ECO:0007669"/>
    <property type="project" value="UniProtKB-KW"/>
</dbReference>
<dbReference type="InterPro" id="IPR000014">
    <property type="entry name" value="PAS"/>
</dbReference>
<dbReference type="PRINTS" id="PR00344">
    <property type="entry name" value="BCTRLSENSOR"/>
</dbReference>
<dbReference type="Pfam" id="PF02743">
    <property type="entry name" value="dCache_1"/>
    <property type="match status" value="1"/>
</dbReference>
<dbReference type="CDD" id="cd12915">
    <property type="entry name" value="PDC2_DGC_like"/>
    <property type="match status" value="1"/>
</dbReference>
<feature type="domain" description="PAC" evidence="22">
    <location>
        <begin position="401"/>
        <end position="453"/>
    </location>
</feature>
<dbReference type="InterPro" id="IPR036641">
    <property type="entry name" value="HPT_dom_sf"/>
</dbReference>
<dbReference type="PANTHER" id="PTHR45339">
    <property type="entry name" value="HYBRID SIGNAL TRANSDUCTION HISTIDINE KINASE J"/>
    <property type="match status" value="1"/>
</dbReference>
<dbReference type="PROSITE" id="PS50113">
    <property type="entry name" value="PAC"/>
    <property type="match status" value="1"/>
</dbReference>
<evidence type="ECO:0000256" key="6">
    <source>
        <dbReference type="ARBA" id="ARBA00022679"/>
    </source>
</evidence>
<dbReference type="CDD" id="cd17546">
    <property type="entry name" value="REC_hyHK_CKI1_RcsC-like"/>
    <property type="match status" value="1"/>
</dbReference>
<evidence type="ECO:0000256" key="14">
    <source>
        <dbReference type="ARBA" id="ARBA00064003"/>
    </source>
</evidence>
<dbReference type="InterPro" id="IPR001610">
    <property type="entry name" value="PAC"/>
</dbReference>
<evidence type="ECO:0000259" key="19">
    <source>
        <dbReference type="PROSITE" id="PS50109"/>
    </source>
</evidence>
<sequence length="1088" mass="119134">MSRFLKPHQPIDNRYWLRTATYVAACLLLGGFGALLSVDLVESHRHEYEIVQRDSDNLSRVLERQVVSAVEKIGILLGESANDFAPVMNGTRRRDRLAANLDLKRLMAFAPEAMENSLRVVDVDGRVVFNAGNSDDLPVIDVSDRAYFQQQKASPNIGLLVSEPIKARINDVWVVSLSQRINGPDGRFLGLMQAALPTHYFQNLFAEIDTGKLGSVALIDSNLRLLARYPARPELIGTTVNSEELRAGLAGEQFSGSYESDSRIDGVHRLFTYRKLDRLPYVVVIGRAQVEFMSGWRRKAVLYGVSYLGLSLALLSFLYLLQRHTEENRRLVNQVFDATREGIVVTDSEGRIVTANAGFTAITGYSRPEVIGQSTAILRSGRHGAEFYQALWDKLRREGVWRGEIWNRRKSGEIYPQLLSISALRKRGDVVTHYIGVSSDITELHQARLQAEAGNQAKSEFLATMSHEIRTPMNGVIGMTGLLLDTRLTEEQRIFAQTIRDSSESLLSVINDILDFSKMEAGKLDFEETAFEIRPLLEGVIDILSPRVRGRDIDLTCLIPPGACGVFRGDPGRLRQVLLNLVGNAVKFTERGTISIVVAVSDAADGRTLLTATVADSGIGIPDSAKPQLFDTFTQADASMARRFGGSGLGLAICKRIVDWMGGEIGFDSREGEGSTFWFTVPLRRSDELPSEAASGIELDGARILVVDDIPTNRDILRQQLEGWGALVTAFGSAPAAIEAVRNDVAAGDRFDVAILDHLMPEMSGLDLAVLLRNDPATASLPVVMATSADLSAVRPQMERLRIDEILVKPVRQSALLNAVLRCLGRLPPDTAQTIVPTTDFPITTHPLRILVAEDNAINQQVAVGLLAKLGHRADIADDGAEAIERVMAGEYDLVMMDMQMPRIDGLEATRQIRALPSPKAKVTIIAMTANAMEGDRTTCLDAGMDDYISKPIDLRRLIDMLTKWSDRARTGRDDRTEALVDLAAMSDLRNALGVASFQSLLDRFWSTLPASLEQLRLAATSGDPATLNSTAHALAGAAGNLGLPLLCRHLLGLERHDPADGPIIDAIERIAALAEQARRAIPPSVVG</sequence>
<dbReference type="InterPro" id="IPR033479">
    <property type="entry name" value="dCache_1"/>
</dbReference>
<dbReference type="PATRIC" id="fig|1316936.3.peg.174"/>
<dbReference type="RefSeq" id="WP_021130567.1">
    <property type="nucleotide sequence ID" value="NZ_AQPH01000002.1"/>
</dbReference>
<dbReference type="Pfam" id="PF00072">
    <property type="entry name" value="Response_reg"/>
    <property type="match status" value="2"/>
</dbReference>
<evidence type="ECO:0000256" key="2">
    <source>
        <dbReference type="ARBA" id="ARBA00004651"/>
    </source>
</evidence>
<feature type="domain" description="HPt" evidence="23">
    <location>
        <begin position="994"/>
        <end position="1082"/>
    </location>
</feature>
<evidence type="ECO:0000256" key="3">
    <source>
        <dbReference type="ARBA" id="ARBA00012438"/>
    </source>
</evidence>
<protein>
    <recommendedName>
        <fullName evidence="15">Sensory/regulatory protein RpfC</fullName>
        <ecNumber evidence="3">2.7.13.3</ecNumber>
    </recommendedName>
</protein>
<dbReference type="EMBL" id="AQPH01000002">
    <property type="protein sequence ID" value="EPY03375.1"/>
    <property type="molecule type" value="Genomic_DNA"/>
</dbReference>
<dbReference type="Pfam" id="PF00512">
    <property type="entry name" value="HisKA"/>
    <property type="match status" value="1"/>
</dbReference>
<proteinExistence type="predicted"/>
<keyword evidence="7 18" id="KW-0812">Transmembrane</keyword>
<feature type="modified residue" description="4-aspartylphosphate" evidence="17">
    <location>
        <position position="898"/>
    </location>
</feature>
<dbReference type="CDD" id="cd00082">
    <property type="entry name" value="HisKA"/>
    <property type="match status" value="1"/>
</dbReference>
<evidence type="ECO:0000256" key="11">
    <source>
        <dbReference type="ARBA" id="ARBA00022989"/>
    </source>
</evidence>
<keyword evidence="4" id="KW-1003">Cell membrane</keyword>
<evidence type="ECO:0000256" key="9">
    <source>
        <dbReference type="ARBA" id="ARBA00022777"/>
    </source>
</evidence>
<dbReference type="InterPro" id="IPR036890">
    <property type="entry name" value="HATPase_C_sf"/>
</dbReference>